<name>A0A830DAQ8_9LAMI</name>
<accession>A0A830DAQ8</accession>
<comment type="caution">
    <text evidence="2">The sequence shown here is derived from an EMBL/GenBank/DDBJ whole genome shotgun (WGS) entry which is preliminary data.</text>
</comment>
<dbReference type="Proteomes" id="UP000653305">
    <property type="component" value="Unassembled WGS sequence"/>
</dbReference>
<evidence type="ECO:0000313" key="2">
    <source>
        <dbReference type="EMBL" id="GFQ06849.1"/>
    </source>
</evidence>
<proteinExistence type="predicted"/>
<keyword evidence="2" id="KW-0378">Hydrolase</keyword>
<evidence type="ECO:0000313" key="3">
    <source>
        <dbReference type="Proteomes" id="UP000653305"/>
    </source>
</evidence>
<protein>
    <submittedName>
        <fullName evidence="2">Epoxide hydrolase 4</fullName>
    </submittedName>
</protein>
<sequence length="324" mass="36390">MGSSCTLFPSISFLSHRVFLQPEATVTRPDEVGRHCTSHRRDRRRTVMEHMGPSETIKKPKRPSTKPVVVLVHGFAAEGIVTWQFQVGSLAKNHAVYVPDLLFFGGSTTDSPDRSPTFQAECLAKGLRKLGIERCTVVGFSYGGMVAFKMAEMWPELVAAVVVSGSILAMTDSISSATLGEVRVLVVVGASAGRRRWRVVRRFSKWRRIRSSGFPIPLHRDFLEVMFNNRKERAELLEGLVVSTKDTTIPNFTQRIHLLWGENDQIFTLEHAQNMKQQLGEKATFRGIKKAGHLVQLERPCVYNRCLKEFLASLHADLKATKTN</sequence>
<dbReference type="Gene3D" id="3.40.50.1820">
    <property type="entry name" value="alpha/beta hydrolase"/>
    <property type="match status" value="1"/>
</dbReference>
<dbReference type="OrthoDB" id="6431331at2759"/>
<keyword evidence="3" id="KW-1185">Reference proteome</keyword>
<gene>
    <name evidence="2" type="ORF">PHJA_002828900</name>
</gene>
<dbReference type="AlphaFoldDB" id="A0A830DAQ8"/>
<dbReference type="InterPro" id="IPR029058">
    <property type="entry name" value="AB_hydrolase_fold"/>
</dbReference>
<dbReference type="SUPFAM" id="SSF53474">
    <property type="entry name" value="alpha/beta-Hydrolases"/>
    <property type="match status" value="1"/>
</dbReference>
<dbReference type="PANTHER" id="PTHR43139:SF61">
    <property type="entry name" value="ALPHA_BETA-HYDROLASES SUPERFAMILY PROTEIN"/>
    <property type="match status" value="1"/>
</dbReference>
<dbReference type="PRINTS" id="PR00111">
    <property type="entry name" value="ABHYDROLASE"/>
</dbReference>
<dbReference type="Pfam" id="PF12697">
    <property type="entry name" value="Abhydrolase_6"/>
    <property type="match status" value="1"/>
</dbReference>
<dbReference type="EMBL" id="BMAC01001324">
    <property type="protein sequence ID" value="GFQ06849.1"/>
    <property type="molecule type" value="Genomic_DNA"/>
</dbReference>
<organism evidence="2 3">
    <name type="scientific">Phtheirospermum japonicum</name>
    <dbReference type="NCBI Taxonomy" id="374723"/>
    <lineage>
        <taxon>Eukaryota</taxon>
        <taxon>Viridiplantae</taxon>
        <taxon>Streptophyta</taxon>
        <taxon>Embryophyta</taxon>
        <taxon>Tracheophyta</taxon>
        <taxon>Spermatophyta</taxon>
        <taxon>Magnoliopsida</taxon>
        <taxon>eudicotyledons</taxon>
        <taxon>Gunneridae</taxon>
        <taxon>Pentapetalae</taxon>
        <taxon>asterids</taxon>
        <taxon>lamiids</taxon>
        <taxon>Lamiales</taxon>
        <taxon>Orobanchaceae</taxon>
        <taxon>Orobanchaceae incertae sedis</taxon>
        <taxon>Phtheirospermum</taxon>
    </lineage>
</organism>
<dbReference type="InterPro" id="IPR052370">
    <property type="entry name" value="Meta-cleavage_hydrolase"/>
</dbReference>
<reference evidence="2" key="1">
    <citation type="submission" date="2020-07" db="EMBL/GenBank/DDBJ databases">
        <title>Ethylene signaling mediates host invasion by parasitic plants.</title>
        <authorList>
            <person name="Yoshida S."/>
        </authorList>
    </citation>
    <scope>NUCLEOTIDE SEQUENCE</scope>
    <source>
        <strain evidence="2">Okayama</strain>
    </source>
</reference>
<dbReference type="GO" id="GO:0016787">
    <property type="term" value="F:hydrolase activity"/>
    <property type="evidence" value="ECO:0007669"/>
    <property type="project" value="UniProtKB-KW"/>
</dbReference>
<dbReference type="InterPro" id="IPR000073">
    <property type="entry name" value="AB_hydrolase_1"/>
</dbReference>
<dbReference type="PANTHER" id="PTHR43139">
    <property type="entry name" value="SI:DKEY-122A22.2"/>
    <property type="match status" value="1"/>
</dbReference>
<feature type="domain" description="AB hydrolase-1" evidence="1">
    <location>
        <begin position="69"/>
        <end position="301"/>
    </location>
</feature>
<evidence type="ECO:0000259" key="1">
    <source>
        <dbReference type="Pfam" id="PF12697"/>
    </source>
</evidence>